<reference evidence="3" key="2">
    <citation type="submission" date="2015-01" db="EMBL/GenBank/DDBJ databases">
        <title>Evolutionary Origins and Diversification of the Mycorrhizal Mutualists.</title>
        <authorList>
            <consortium name="DOE Joint Genome Institute"/>
            <consortium name="Mycorrhizal Genomics Consortium"/>
            <person name="Kohler A."/>
            <person name="Kuo A."/>
            <person name="Nagy L.G."/>
            <person name="Floudas D."/>
            <person name="Copeland A."/>
            <person name="Barry K.W."/>
            <person name="Cichocki N."/>
            <person name="Veneault-Fourrey C."/>
            <person name="LaButti K."/>
            <person name="Lindquist E.A."/>
            <person name="Lipzen A."/>
            <person name="Lundell T."/>
            <person name="Morin E."/>
            <person name="Murat C."/>
            <person name="Riley R."/>
            <person name="Ohm R."/>
            <person name="Sun H."/>
            <person name="Tunlid A."/>
            <person name="Henrissat B."/>
            <person name="Grigoriev I.V."/>
            <person name="Hibbett D.S."/>
            <person name="Martin F."/>
        </authorList>
    </citation>
    <scope>NUCLEOTIDE SEQUENCE [LARGE SCALE GENOMIC DNA]</scope>
    <source>
        <strain evidence="3">F 1598</strain>
    </source>
</reference>
<keyword evidence="3" id="KW-1185">Reference proteome</keyword>
<dbReference type="Proteomes" id="UP000054166">
    <property type="component" value="Unassembled WGS sequence"/>
</dbReference>
<keyword evidence="1" id="KW-0812">Transmembrane</keyword>
<feature type="transmembrane region" description="Helical" evidence="1">
    <location>
        <begin position="60"/>
        <end position="79"/>
    </location>
</feature>
<dbReference type="HOGENOM" id="CLU_1865884_0_0_1"/>
<dbReference type="InParanoid" id="A0A0C3FP95"/>
<evidence type="ECO:0000313" key="2">
    <source>
        <dbReference type="EMBL" id="KIM85760.1"/>
    </source>
</evidence>
<protein>
    <submittedName>
        <fullName evidence="2">Uncharacterized protein</fullName>
    </submittedName>
</protein>
<evidence type="ECO:0000313" key="3">
    <source>
        <dbReference type="Proteomes" id="UP000054166"/>
    </source>
</evidence>
<dbReference type="EMBL" id="KN832984">
    <property type="protein sequence ID" value="KIM85760.1"/>
    <property type="molecule type" value="Genomic_DNA"/>
</dbReference>
<keyword evidence="1" id="KW-1133">Transmembrane helix</keyword>
<gene>
    <name evidence="2" type="ORF">PILCRDRAFT_343888</name>
</gene>
<name>A0A0C3FP95_PILCF</name>
<accession>A0A0C3FP95</accession>
<organism evidence="2 3">
    <name type="scientific">Piloderma croceum (strain F 1598)</name>
    <dbReference type="NCBI Taxonomy" id="765440"/>
    <lineage>
        <taxon>Eukaryota</taxon>
        <taxon>Fungi</taxon>
        <taxon>Dikarya</taxon>
        <taxon>Basidiomycota</taxon>
        <taxon>Agaricomycotina</taxon>
        <taxon>Agaricomycetes</taxon>
        <taxon>Agaricomycetidae</taxon>
        <taxon>Atheliales</taxon>
        <taxon>Atheliaceae</taxon>
        <taxon>Piloderma</taxon>
    </lineage>
</organism>
<reference evidence="2 3" key="1">
    <citation type="submission" date="2014-04" db="EMBL/GenBank/DDBJ databases">
        <authorList>
            <consortium name="DOE Joint Genome Institute"/>
            <person name="Kuo A."/>
            <person name="Tarkka M."/>
            <person name="Buscot F."/>
            <person name="Kohler A."/>
            <person name="Nagy L.G."/>
            <person name="Floudas D."/>
            <person name="Copeland A."/>
            <person name="Barry K.W."/>
            <person name="Cichocki N."/>
            <person name="Veneault-Fourrey C."/>
            <person name="LaButti K."/>
            <person name="Lindquist E.A."/>
            <person name="Lipzen A."/>
            <person name="Lundell T."/>
            <person name="Morin E."/>
            <person name="Murat C."/>
            <person name="Sun H."/>
            <person name="Tunlid A."/>
            <person name="Henrissat B."/>
            <person name="Grigoriev I.V."/>
            <person name="Hibbett D.S."/>
            <person name="Martin F."/>
            <person name="Nordberg H.P."/>
            <person name="Cantor M.N."/>
            <person name="Hua S.X."/>
        </authorList>
    </citation>
    <scope>NUCLEOTIDE SEQUENCE [LARGE SCALE GENOMIC DNA]</scope>
    <source>
        <strain evidence="2 3">F 1598</strain>
    </source>
</reference>
<dbReference type="AlphaFoldDB" id="A0A0C3FP95"/>
<keyword evidence="1" id="KW-0472">Membrane</keyword>
<evidence type="ECO:0000256" key="1">
    <source>
        <dbReference type="SAM" id="Phobius"/>
    </source>
</evidence>
<proteinExistence type="predicted"/>
<feature type="transmembrane region" description="Helical" evidence="1">
    <location>
        <begin position="110"/>
        <end position="133"/>
    </location>
</feature>
<sequence>MKNKPVDAVDLVNYNTASVTKTKCTYITSSCRSSTLMHRKLLGPHLTRDCICCRPIVPDIAFTCIIIVLGIVLAVALFYQALHLQWAYFTRCCIYLEHNFTGQCNSYRHILLAIVFTCSIILLGIGFAAGLFYQVLY</sequence>